<dbReference type="KEGG" id="trg:TRUGW13939_07702"/>
<evidence type="ECO:0000256" key="1">
    <source>
        <dbReference type="ARBA" id="ARBA00004141"/>
    </source>
</evidence>
<feature type="transmembrane region" description="Helical" evidence="6">
    <location>
        <begin position="321"/>
        <end position="344"/>
    </location>
</feature>
<dbReference type="PIRSF" id="PIRSF006060">
    <property type="entry name" value="AA_transporter"/>
    <property type="match status" value="1"/>
</dbReference>
<feature type="transmembrane region" description="Helical" evidence="6">
    <location>
        <begin position="164"/>
        <end position="183"/>
    </location>
</feature>
<dbReference type="AlphaFoldDB" id="A0A7H8R2R5"/>
<comment type="subcellular location">
    <subcellularLocation>
        <location evidence="1">Membrane</location>
        <topology evidence="1">Multi-pass membrane protein</topology>
    </subcellularLocation>
</comment>
<dbReference type="GO" id="GO:0006865">
    <property type="term" value="P:amino acid transport"/>
    <property type="evidence" value="ECO:0007669"/>
    <property type="project" value="InterPro"/>
</dbReference>
<dbReference type="PROSITE" id="PS00218">
    <property type="entry name" value="AMINO_ACID_PERMEASE_1"/>
    <property type="match status" value="1"/>
</dbReference>
<dbReference type="InterPro" id="IPR002293">
    <property type="entry name" value="AA/rel_permease1"/>
</dbReference>
<evidence type="ECO:0000313" key="7">
    <source>
        <dbReference type="EMBL" id="QKX60557.1"/>
    </source>
</evidence>
<gene>
    <name evidence="7" type="ORF">TRUGW13939_07702</name>
</gene>
<feature type="transmembrane region" description="Helical" evidence="6">
    <location>
        <begin position="74"/>
        <end position="102"/>
    </location>
</feature>
<keyword evidence="4 6" id="KW-1133">Transmembrane helix</keyword>
<dbReference type="Proteomes" id="UP000509510">
    <property type="component" value="Chromosome IV"/>
</dbReference>
<protein>
    <recommendedName>
        <fullName evidence="9">GABA permease</fullName>
    </recommendedName>
</protein>
<dbReference type="RefSeq" id="XP_035346733.1">
    <property type="nucleotide sequence ID" value="XM_035490840.1"/>
</dbReference>
<keyword evidence="5 6" id="KW-0472">Membrane</keyword>
<dbReference type="GeneID" id="55995192"/>
<feature type="transmembrane region" description="Helical" evidence="6">
    <location>
        <begin position="195"/>
        <end position="213"/>
    </location>
</feature>
<feature type="transmembrane region" description="Helical" evidence="6">
    <location>
        <begin position="476"/>
        <end position="496"/>
    </location>
</feature>
<sequence>MSTIIDEKGGKGEAVMGQGIQEDVTLEELGYQQELKRSYGLLDMLGFSFSIVTCWSALSGVFIIGVSAGGPPVILYGWIATCVLTIAVACAMAEMCSLWPVAGGQYSWVALMAPKKIAREMSYMTGWFMLMGILSMGSANNSFISNNILGQANLVFPQYTIERWQSVLVSYLAALLGGVINIWTPHLLHRLARAVFLWNMVSFIIIVIVLLATKEHKQSADFVFKDFQNGTGFGTAMATMIGIVQAFFGMCCYDTPVHMTEEMTHPSRDAPRAIIMSVVIGAVTGFAFLLTLCFCIGDISSTANTSTGSPVLQIFYDSTNSKVATCFMGSMITVIMFVSTISLITDGSRSLYAFARDHGLPFSGFLSQVSKKRQVPVNAIVVTVIIQMAFNSIYFGTVTGFNTVVSIATTGFYVSYALALLARVLGYFFRDKLIFTGPYSFSLPISLSINVIGFLFLIFAFIIFNFPSEAPVDESTMNYTSAATGVIAVLSLITWFTTGHRYFHGPAEGHIVHGQEQEQGDTVVVGRETTKA</sequence>
<feature type="transmembrane region" description="Helical" evidence="6">
    <location>
        <begin position="375"/>
        <end position="395"/>
    </location>
</feature>
<feature type="transmembrane region" description="Helical" evidence="6">
    <location>
        <begin position="441"/>
        <end position="464"/>
    </location>
</feature>
<dbReference type="GO" id="GO:0022857">
    <property type="term" value="F:transmembrane transporter activity"/>
    <property type="evidence" value="ECO:0007669"/>
    <property type="project" value="InterPro"/>
</dbReference>
<name>A0A7H8R2R5_TALRU</name>
<feature type="transmembrane region" description="Helical" evidence="6">
    <location>
        <begin position="45"/>
        <end position="68"/>
    </location>
</feature>
<feature type="transmembrane region" description="Helical" evidence="6">
    <location>
        <begin position="123"/>
        <end position="144"/>
    </location>
</feature>
<evidence type="ECO:0000256" key="6">
    <source>
        <dbReference type="SAM" id="Phobius"/>
    </source>
</evidence>
<dbReference type="OrthoDB" id="3257095at2759"/>
<evidence type="ECO:0000256" key="3">
    <source>
        <dbReference type="ARBA" id="ARBA00022692"/>
    </source>
</evidence>
<dbReference type="PANTHER" id="PTHR45649:SF8">
    <property type="entry name" value="PERMEASE, PUTATIVE-RELATED"/>
    <property type="match status" value="1"/>
</dbReference>
<organism evidence="7 8">
    <name type="scientific">Talaromyces rugulosus</name>
    <name type="common">Penicillium rugulosum</name>
    <dbReference type="NCBI Taxonomy" id="121627"/>
    <lineage>
        <taxon>Eukaryota</taxon>
        <taxon>Fungi</taxon>
        <taxon>Dikarya</taxon>
        <taxon>Ascomycota</taxon>
        <taxon>Pezizomycotina</taxon>
        <taxon>Eurotiomycetes</taxon>
        <taxon>Eurotiomycetidae</taxon>
        <taxon>Eurotiales</taxon>
        <taxon>Trichocomaceae</taxon>
        <taxon>Talaromyces</taxon>
        <taxon>Talaromyces sect. Islandici</taxon>
    </lineage>
</organism>
<dbReference type="Gene3D" id="1.20.1740.10">
    <property type="entry name" value="Amino acid/polyamine transporter I"/>
    <property type="match status" value="1"/>
</dbReference>
<evidence type="ECO:0000256" key="5">
    <source>
        <dbReference type="ARBA" id="ARBA00023136"/>
    </source>
</evidence>
<keyword evidence="3 6" id="KW-0812">Transmembrane</keyword>
<evidence type="ECO:0000256" key="4">
    <source>
        <dbReference type="ARBA" id="ARBA00022989"/>
    </source>
</evidence>
<dbReference type="InterPro" id="IPR004840">
    <property type="entry name" value="Amino_acid_permease_CS"/>
</dbReference>
<feature type="transmembrane region" description="Helical" evidence="6">
    <location>
        <begin position="233"/>
        <end position="253"/>
    </location>
</feature>
<proteinExistence type="predicted"/>
<accession>A0A7H8R2R5</accession>
<reference evidence="8" key="1">
    <citation type="submission" date="2020-06" db="EMBL/GenBank/DDBJ databases">
        <title>A chromosome-scale genome assembly of Talaromyces rugulosus W13939.</title>
        <authorList>
            <person name="Wang B."/>
            <person name="Guo L."/>
            <person name="Ye K."/>
            <person name="Wang L."/>
        </authorList>
    </citation>
    <scope>NUCLEOTIDE SEQUENCE [LARGE SCALE GENOMIC DNA]</scope>
    <source>
        <strain evidence="8">W13939</strain>
    </source>
</reference>
<feature type="transmembrane region" description="Helical" evidence="6">
    <location>
        <begin position="407"/>
        <end position="429"/>
    </location>
</feature>
<evidence type="ECO:0008006" key="9">
    <source>
        <dbReference type="Google" id="ProtNLM"/>
    </source>
</evidence>
<feature type="transmembrane region" description="Helical" evidence="6">
    <location>
        <begin position="274"/>
        <end position="301"/>
    </location>
</feature>
<evidence type="ECO:0000313" key="8">
    <source>
        <dbReference type="Proteomes" id="UP000509510"/>
    </source>
</evidence>
<keyword evidence="8" id="KW-1185">Reference proteome</keyword>
<dbReference type="PANTHER" id="PTHR45649">
    <property type="entry name" value="AMINO-ACID PERMEASE BAT1"/>
    <property type="match status" value="1"/>
</dbReference>
<keyword evidence="2" id="KW-0813">Transport</keyword>
<dbReference type="EMBL" id="CP055901">
    <property type="protein sequence ID" value="QKX60557.1"/>
    <property type="molecule type" value="Genomic_DNA"/>
</dbReference>
<dbReference type="GO" id="GO:0016020">
    <property type="term" value="C:membrane"/>
    <property type="evidence" value="ECO:0007669"/>
    <property type="project" value="UniProtKB-SubCell"/>
</dbReference>
<evidence type="ECO:0000256" key="2">
    <source>
        <dbReference type="ARBA" id="ARBA00022448"/>
    </source>
</evidence>
<dbReference type="Pfam" id="PF13520">
    <property type="entry name" value="AA_permease_2"/>
    <property type="match status" value="1"/>
</dbReference>